<sequence>MMMTSLRRLSVWKMTAGHCAYCGLALCPDNVESISGGAQSWMEIDHITSPKDGGGEEMSNLLPSCSSCNASKGRKCLEAYRHQQARKLSGRPHIPRDVLDWLVSVGITLPDLPHHKFWFELHGVSCLPEAAE</sequence>
<dbReference type="Pfam" id="PF01844">
    <property type="entry name" value="HNH"/>
    <property type="match status" value="1"/>
</dbReference>
<dbReference type="InterPro" id="IPR002711">
    <property type="entry name" value="HNH"/>
</dbReference>
<dbReference type="Proteomes" id="UP001430804">
    <property type="component" value="Unassembled WGS sequence"/>
</dbReference>
<evidence type="ECO:0000313" key="2">
    <source>
        <dbReference type="EMBL" id="MBW3096841.1"/>
    </source>
</evidence>
<dbReference type="InterPro" id="IPR003615">
    <property type="entry name" value="HNH_nuc"/>
</dbReference>
<feature type="domain" description="HNH" evidence="1">
    <location>
        <begin position="40"/>
        <end position="74"/>
    </location>
</feature>
<accession>A0ABS6WLN0</accession>
<reference evidence="2" key="1">
    <citation type="submission" date="2021-07" db="EMBL/GenBank/DDBJ databases">
        <title>Pseudohoeflea marina sp. nov. a polyhydroxyalcanoate-producing bacterium.</title>
        <authorList>
            <person name="Zheng W."/>
            <person name="Yu S."/>
            <person name="Huang Y."/>
        </authorList>
    </citation>
    <scope>NUCLEOTIDE SEQUENCE</scope>
    <source>
        <strain evidence="2">DP4N28-3</strain>
    </source>
</reference>
<keyword evidence="2" id="KW-0378">Hydrolase</keyword>
<name>A0ABS6WLN0_9HYPH</name>
<keyword evidence="2" id="KW-0540">Nuclease</keyword>
<evidence type="ECO:0000259" key="1">
    <source>
        <dbReference type="Pfam" id="PF01844"/>
    </source>
</evidence>
<organism evidence="2 3">
    <name type="scientific">Pseudohoeflea coraliihabitans</name>
    <dbReference type="NCBI Taxonomy" id="2860393"/>
    <lineage>
        <taxon>Bacteria</taxon>
        <taxon>Pseudomonadati</taxon>
        <taxon>Pseudomonadota</taxon>
        <taxon>Alphaproteobacteria</taxon>
        <taxon>Hyphomicrobiales</taxon>
        <taxon>Rhizobiaceae</taxon>
        <taxon>Pseudohoeflea</taxon>
    </lineage>
</organism>
<keyword evidence="3" id="KW-1185">Reference proteome</keyword>
<gene>
    <name evidence="2" type="ORF">KY465_06075</name>
</gene>
<evidence type="ECO:0000313" key="3">
    <source>
        <dbReference type="Proteomes" id="UP001430804"/>
    </source>
</evidence>
<dbReference type="GO" id="GO:0004519">
    <property type="term" value="F:endonuclease activity"/>
    <property type="evidence" value="ECO:0007669"/>
    <property type="project" value="UniProtKB-KW"/>
</dbReference>
<dbReference type="EMBL" id="JAHWQX010000002">
    <property type="protein sequence ID" value="MBW3096841.1"/>
    <property type="molecule type" value="Genomic_DNA"/>
</dbReference>
<keyword evidence="2" id="KW-0255">Endonuclease</keyword>
<dbReference type="RefSeq" id="WP_219200809.1">
    <property type="nucleotide sequence ID" value="NZ_JAHWQX010000002.1"/>
</dbReference>
<proteinExistence type="predicted"/>
<dbReference type="CDD" id="cd00085">
    <property type="entry name" value="HNHc"/>
    <property type="match status" value="1"/>
</dbReference>
<protein>
    <submittedName>
        <fullName evidence="2">HNH endonuclease</fullName>
    </submittedName>
</protein>
<comment type="caution">
    <text evidence="2">The sequence shown here is derived from an EMBL/GenBank/DDBJ whole genome shotgun (WGS) entry which is preliminary data.</text>
</comment>